<evidence type="ECO:0000256" key="4">
    <source>
        <dbReference type="ARBA" id="ARBA00039638"/>
    </source>
</evidence>
<dbReference type="PANTHER" id="PTHR43201:SF5">
    <property type="entry name" value="MEDIUM-CHAIN ACYL-COA LIGASE ACSF2, MITOCHONDRIAL"/>
    <property type="match status" value="1"/>
</dbReference>
<keyword evidence="9" id="KW-1185">Reference proteome</keyword>
<evidence type="ECO:0000256" key="1">
    <source>
        <dbReference type="ARBA" id="ARBA00006432"/>
    </source>
</evidence>
<dbReference type="GO" id="GO:0031956">
    <property type="term" value="F:medium-chain fatty acid-CoA ligase activity"/>
    <property type="evidence" value="ECO:0007669"/>
    <property type="project" value="UniProtKB-EC"/>
</dbReference>
<name>A0AAV7AUV6_ENGPU</name>
<proteinExistence type="inferred from homology"/>
<evidence type="ECO:0000256" key="3">
    <source>
        <dbReference type="ARBA" id="ARBA00037247"/>
    </source>
</evidence>
<comment type="function">
    <text evidence="3">Acyl-CoA synthases catalyze the initial reaction in fatty acid metabolism, by forming a thioester with CoA. Has some preference toward medium-chain substrates. Plays a role in adipocyte differentiation.</text>
</comment>
<dbReference type="Proteomes" id="UP000824782">
    <property type="component" value="Unassembled WGS sequence"/>
</dbReference>
<evidence type="ECO:0000256" key="2">
    <source>
        <dbReference type="ARBA" id="ARBA00022598"/>
    </source>
</evidence>
<protein>
    <recommendedName>
        <fullName evidence="4">Medium-chain acyl-CoA ligase ACSF2, mitochondrial</fullName>
    </recommendedName>
</protein>
<dbReference type="EMBL" id="WNYA01000006">
    <property type="protein sequence ID" value="KAG8565016.1"/>
    <property type="molecule type" value="Genomic_DNA"/>
</dbReference>
<feature type="domain" description="AMP-dependent synthetase/ligase" evidence="7">
    <location>
        <begin position="15"/>
        <end position="402"/>
    </location>
</feature>
<dbReference type="Pfam" id="PF00501">
    <property type="entry name" value="AMP-binding"/>
    <property type="match status" value="1"/>
</dbReference>
<dbReference type="InterPro" id="IPR000873">
    <property type="entry name" value="AMP-dep_synth/lig_dom"/>
</dbReference>
<accession>A0AAV7AUV6</accession>
<evidence type="ECO:0000313" key="9">
    <source>
        <dbReference type="Proteomes" id="UP000824782"/>
    </source>
</evidence>
<reference evidence="8" key="1">
    <citation type="thesis" date="2020" institute="ProQuest LLC" country="789 East Eisenhower Parkway, Ann Arbor, MI, USA">
        <title>Comparative Genomics and Chromosome Evolution.</title>
        <authorList>
            <person name="Mudd A.B."/>
        </authorList>
    </citation>
    <scope>NUCLEOTIDE SEQUENCE</scope>
    <source>
        <strain evidence="8">237g6f4</strain>
        <tissue evidence="8">Blood</tissue>
    </source>
</reference>
<evidence type="ECO:0000259" key="7">
    <source>
        <dbReference type="Pfam" id="PF00501"/>
    </source>
</evidence>
<dbReference type="Gene3D" id="3.40.50.980">
    <property type="match status" value="2"/>
</dbReference>
<organism evidence="8 9">
    <name type="scientific">Engystomops pustulosus</name>
    <name type="common">Tungara frog</name>
    <name type="synonym">Physalaemus pustulosus</name>
    <dbReference type="NCBI Taxonomy" id="76066"/>
    <lineage>
        <taxon>Eukaryota</taxon>
        <taxon>Metazoa</taxon>
        <taxon>Chordata</taxon>
        <taxon>Craniata</taxon>
        <taxon>Vertebrata</taxon>
        <taxon>Euteleostomi</taxon>
        <taxon>Amphibia</taxon>
        <taxon>Batrachia</taxon>
        <taxon>Anura</taxon>
        <taxon>Neobatrachia</taxon>
        <taxon>Hyloidea</taxon>
        <taxon>Leptodactylidae</taxon>
        <taxon>Leiuperinae</taxon>
        <taxon>Engystomops</taxon>
    </lineage>
</organism>
<comment type="catalytic activity">
    <reaction evidence="6">
        <text>a medium-chain fatty acid + ATP + CoA = a medium-chain fatty acyl-CoA + AMP + diphosphate</text>
        <dbReference type="Rhea" id="RHEA:48340"/>
        <dbReference type="ChEBI" id="CHEBI:30616"/>
        <dbReference type="ChEBI" id="CHEBI:33019"/>
        <dbReference type="ChEBI" id="CHEBI:57287"/>
        <dbReference type="ChEBI" id="CHEBI:59558"/>
        <dbReference type="ChEBI" id="CHEBI:90546"/>
        <dbReference type="ChEBI" id="CHEBI:456215"/>
        <dbReference type="EC" id="6.2.1.2"/>
    </reaction>
</comment>
<evidence type="ECO:0000256" key="5">
    <source>
        <dbReference type="ARBA" id="ARBA00047319"/>
    </source>
</evidence>
<evidence type="ECO:0000313" key="8">
    <source>
        <dbReference type="EMBL" id="KAG8565016.1"/>
    </source>
</evidence>
<dbReference type="SUPFAM" id="SSF56801">
    <property type="entry name" value="Acetyl-CoA synthetase-like"/>
    <property type="match status" value="1"/>
</dbReference>
<dbReference type="Gene3D" id="2.30.38.10">
    <property type="entry name" value="Luciferase, Domain 3"/>
    <property type="match status" value="1"/>
</dbReference>
<keyword evidence="2" id="KW-0436">Ligase</keyword>
<sequence>MPLSSRTVQQCLWDTTERIPDEEAVVVVHTATRKTFSQLTKDVETLAAGLVALGLKRGERVGMWGPNSYEWVVTQYATAQAGLILVSVNPAYQANELEYVLRKVGCSALIFPSQFKTQRYYDILKKICPEIDHSPAGGIKSKSLPGLRIAIVLDEKFPGTFQFQEVMDAGSTQDVKQLHEIQKTIMCDDPVNIQFTSGNNGYPKGAALSHQQYCETMRPGRDGGFNWRKPAGVAVPVPCTMCMGSGLGSLMMACTDPKRRSFHLTFEVRPLLEAISKERCTSMYGTPTMYIDLLGQPDYAELASTLTSGVIAGSIAPPEVVKKFALETPMRNILIGFGTTENSPVTFAGFPNDDLIRKCDTAGHIMPHTEARIVDTTTGQLVPLNTPGELQIRGYCVMLGYWADKEKTRETITPERWYKTG</sequence>
<evidence type="ECO:0000256" key="6">
    <source>
        <dbReference type="ARBA" id="ARBA00048277"/>
    </source>
</evidence>
<gene>
    <name evidence="8" type="ORF">GDO81_012668</name>
</gene>
<comment type="similarity">
    <text evidence="1">Belongs to the ATP-dependent AMP-binding enzyme family.</text>
</comment>
<dbReference type="AlphaFoldDB" id="A0AAV7AUV6"/>
<comment type="catalytic activity">
    <reaction evidence="5">
        <text>octanoate + ATP + CoA = octanoyl-CoA + AMP + diphosphate</text>
        <dbReference type="Rhea" id="RHEA:33631"/>
        <dbReference type="ChEBI" id="CHEBI:25646"/>
        <dbReference type="ChEBI" id="CHEBI:30616"/>
        <dbReference type="ChEBI" id="CHEBI:33019"/>
        <dbReference type="ChEBI" id="CHEBI:57287"/>
        <dbReference type="ChEBI" id="CHEBI:57386"/>
        <dbReference type="ChEBI" id="CHEBI:456215"/>
    </reaction>
</comment>
<dbReference type="PANTHER" id="PTHR43201">
    <property type="entry name" value="ACYL-COA SYNTHETASE"/>
    <property type="match status" value="1"/>
</dbReference>
<comment type="caution">
    <text evidence="8">The sequence shown here is derived from an EMBL/GenBank/DDBJ whole genome shotgun (WGS) entry which is preliminary data.</text>
</comment>
<dbReference type="GO" id="GO:0006631">
    <property type="term" value="P:fatty acid metabolic process"/>
    <property type="evidence" value="ECO:0007669"/>
    <property type="project" value="TreeGrafter"/>
</dbReference>